<dbReference type="AlphaFoldDB" id="A0A0N8GRZ8"/>
<accession>A0A0N8GRZ8</accession>
<proteinExistence type="predicted"/>
<dbReference type="EMBL" id="LGKN01000005">
    <property type="protein sequence ID" value="KPL87898.1"/>
    <property type="molecule type" value="Genomic_DNA"/>
</dbReference>
<evidence type="ECO:0000313" key="1">
    <source>
        <dbReference type="EMBL" id="KPL87898.1"/>
    </source>
</evidence>
<name>A0A0N8GRZ8_9CHLR</name>
<comment type="caution">
    <text evidence="1">The sequence shown here is derived from an EMBL/GenBank/DDBJ whole genome shotgun (WGS) entry which is preliminary data.</text>
</comment>
<sequence length="61" mass="7085">MQDPRETPGLSYEEMSTLIDEFLDTLAETLGDEEVDVETILRFVASLIHENNVRLAEYLRR</sequence>
<protein>
    <submittedName>
        <fullName evidence="1">Uncharacterized protein</fullName>
    </submittedName>
</protein>
<gene>
    <name evidence="1" type="ORF">SE16_10210</name>
</gene>
<organism evidence="1 2">
    <name type="scientific">Ardenticatena maritima</name>
    <dbReference type="NCBI Taxonomy" id="872965"/>
    <lineage>
        <taxon>Bacteria</taxon>
        <taxon>Bacillati</taxon>
        <taxon>Chloroflexota</taxon>
        <taxon>Ardenticatenia</taxon>
        <taxon>Ardenticatenales</taxon>
        <taxon>Ardenticatenaceae</taxon>
        <taxon>Ardenticatena</taxon>
    </lineage>
</organism>
<evidence type="ECO:0000313" key="2">
    <source>
        <dbReference type="Proteomes" id="UP000050502"/>
    </source>
</evidence>
<reference evidence="1 2" key="1">
    <citation type="submission" date="2015-07" db="EMBL/GenBank/DDBJ databases">
        <title>Whole genome sequence of Ardenticatena maritima DSM 23922.</title>
        <authorList>
            <person name="Hemp J."/>
            <person name="Ward L.M."/>
            <person name="Pace L.A."/>
            <person name="Fischer W.W."/>
        </authorList>
    </citation>
    <scope>NUCLEOTIDE SEQUENCE [LARGE SCALE GENOMIC DNA]</scope>
    <source>
        <strain evidence="1 2">110S</strain>
    </source>
</reference>
<dbReference type="Proteomes" id="UP000050502">
    <property type="component" value="Unassembled WGS sequence"/>
</dbReference>